<dbReference type="InterPro" id="IPR004274">
    <property type="entry name" value="FCP1_dom"/>
</dbReference>
<dbReference type="InterPro" id="IPR036412">
    <property type="entry name" value="HAD-like_sf"/>
</dbReference>
<dbReference type="SUPFAM" id="SSF56784">
    <property type="entry name" value="HAD-like"/>
    <property type="match status" value="1"/>
</dbReference>
<dbReference type="EMBL" id="UXSR01005347">
    <property type="protein sequence ID" value="VDD81283.1"/>
    <property type="molecule type" value="Genomic_DNA"/>
</dbReference>
<dbReference type="OrthoDB" id="277011at2759"/>
<feature type="region of interest" description="Disordered" evidence="1">
    <location>
        <begin position="223"/>
        <end position="262"/>
    </location>
</feature>
<dbReference type="Proteomes" id="UP000267029">
    <property type="component" value="Unassembled WGS sequence"/>
</dbReference>
<name>A0A3P6I595_MESCO</name>
<reference evidence="3 4" key="1">
    <citation type="submission" date="2018-10" db="EMBL/GenBank/DDBJ databases">
        <authorList>
            <consortium name="Pathogen Informatics"/>
        </authorList>
    </citation>
    <scope>NUCLEOTIDE SEQUENCE [LARGE SCALE GENOMIC DNA]</scope>
</reference>
<dbReference type="InterPro" id="IPR011948">
    <property type="entry name" value="Dullard_phosphatase"/>
</dbReference>
<protein>
    <recommendedName>
        <fullName evidence="2">FCP1 homology domain-containing protein</fullName>
    </recommendedName>
</protein>
<dbReference type="Pfam" id="PF03031">
    <property type="entry name" value="NIF"/>
    <property type="match status" value="1"/>
</dbReference>
<proteinExistence type="predicted"/>
<evidence type="ECO:0000313" key="4">
    <source>
        <dbReference type="Proteomes" id="UP000267029"/>
    </source>
</evidence>
<dbReference type="FunFam" id="3.40.50.1000:FF:000093">
    <property type="entry name" value="NLI interacting factor-like phosphatase family protein"/>
    <property type="match status" value="1"/>
</dbReference>
<dbReference type="PANTHER" id="PTHR12210">
    <property type="entry name" value="DULLARD PROTEIN PHOSPHATASE"/>
    <property type="match status" value="1"/>
</dbReference>
<evidence type="ECO:0000259" key="2">
    <source>
        <dbReference type="PROSITE" id="PS50969"/>
    </source>
</evidence>
<dbReference type="GO" id="GO:0016791">
    <property type="term" value="F:phosphatase activity"/>
    <property type="evidence" value="ECO:0007669"/>
    <property type="project" value="InterPro"/>
</dbReference>
<feature type="compositionally biased region" description="Polar residues" evidence="1">
    <location>
        <begin position="251"/>
        <end position="262"/>
    </location>
</feature>
<organism evidence="3 4">
    <name type="scientific">Mesocestoides corti</name>
    <name type="common">Flatworm</name>
    <dbReference type="NCBI Taxonomy" id="53468"/>
    <lineage>
        <taxon>Eukaryota</taxon>
        <taxon>Metazoa</taxon>
        <taxon>Spiralia</taxon>
        <taxon>Lophotrochozoa</taxon>
        <taxon>Platyhelminthes</taxon>
        <taxon>Cestoda</taxon>
        <taxon>Eucestoda</taxon>
        <taxon>Cyclophyllidea</taxon>
        <taxon>Mesocestoididae</taxon>
        <taxon>Mesocestoides</taxon>
    </lineage>
</organism>
<feature type="domain" description="FCP1 homology" evidence="2">
    <location>
        <begin position="7"/>
        <end position="165"/>
    </location>
</feature>
<dbReference type="Gene3D" id="3.40.50.1000">
    <property type="entry name" value="HAD superfamily/HAD-like"/>
    <property type="match status" value="1"/>
</dbReference>
<dbReference type="NCBIfam" id="TIGR02251">
    <property type="entry name" value="HIF-SF_euk"/>
    <property type="match status" value="1"/>
</dbReference>
<evidence type="ECO:0000256" key="1">
    <source>
        <dbReference type="SAM" id="MobiDB-lite"/>
    </source>
</evidence>
<dbReference type="CDD" id="cd07521">
    <property type="entry name" value="HAD_FCP1-like"/>
    <property type="match status" value="1"/>
</dbReference>
<dbReference type="InterPro" id="IPR050365">
    <property type="entry name" value="TIM50"/>
</dbReference>
<dbReference type="PROSITE" id="PS50969">
    <property type="entry name" value="FCP1"/>
    <property type="match status" value="1"/>
</dbReference>
<dbReference type="STRING" id="53468.A0A3P6I595"/>
<accession>A0A3P6I595</accession>
<dbReference type="SMART" id="SM00577">
    <property type="entry name" value="CPDc"/>
    <property type="match status" value="1"/>
</dbReference>
<keyword evidence="4" id="KW-1185">Reference proteome</keyword>
<gene>
    <name evidence="3" type="ORF">MCOS_LOCUS7286</name>
</gene>
<evidence type="ECO:0000313" key="3">
    <source>
        <dbReference type="EMBL" id="VDD81283.1"/>
    </source>
</evidence>
<feature type="compositionally biased region" description="Basic and acidic residues" evidence="1">
    <location>
        <begin position="223"/>
        <end position="237"/>
    </location>
</feature>
<sequence length="262" mass="28923">MGKPSPDCVGKKCLVLDLDETLVHSSFKPVDNADFIVTVEIENVQHEVSVCKRPHLETFIEAIGPLFEVVMFTASLSKYADPVCDRIDPSGHFKHRLFRESCVFYKSNYIKHLSILGRDIEQICIIDNSPISFCFHRQNALQIVTWFDDPTDTALLDLIPYLQGLAAAPSVLEYVSQNVPPPSAAIAQPDFSPWLIGAPSIYGNGVGYYDDEDEEEEDADVLHDGPHDARLQCREEDGGGPSSPHGIITMASRSSSETVTAT</sequence>
<dbReference type="InterPro" id="IPR023214">
    <property type="entry name" value="HAD_sf"/>
</dbReference>
<dbReference type="AlphaFoldDB" id="A0A3P6I595"/>